<reference evidence="1" key="1">
    <citation type="submission" date="2021-02" db="EMBL/GenBank/DDBJ databases">
        <authorList>
            <person name="Nowell W R."/>
        </authorList>
    </citation>
    <scope>NUCLEOTIDE SEQUENCE</scope>
</reference>
<protein>
    <submittedName>
        <fullName evidence="1">Uncharacterized protein</fullName>
    </submittedName>
</protein>
<sequence length="60" mass="6630">EGHGDDDPIDLTEPTAARSIYATKPLTNRETEAMKTAMKNKRKNSGFRTAPDGRIIIDVD</sequence>
<evidence type="ECO:0000313" key="1">
    <source>
        <dbReference type="EMBL" id="CAF5107076.1"/>
    </source>
</evidence>
<gene>
    <name evidence="1" type="ORF">QYT958_LOCUS45168</name>
</gene>
<dbReference type="Proteomes" id="UP000663848">
    <property type="component" value="Unassembled WGS sequence"/>
</dbReference>
<comment type="caution">
    <text evidence="1">The sequence shown here is derived from an EMBL/GenBank/DDBJ whole genome shotgun (WGS) entry which is preliminary data.</text>
</comment>
<evidence type="ECO:0000313" key="2">
    <source>
        <dbReference type="Proteomes" id="UP000663848"/>
    </source>
</evidence>
<proteinExistence type="predicted"/>
<dbReference type="EMBL" id="CAJOBR010073732">
    <property type="protein sequence ID" value="CAF5107076.1"/>
    <property type="molecule type" value="Genomic_DNA"/>
</dbReference>
<feature type="non-terminal residue" evidence="1">
    <location>
        <position position="60"/>
    </location>
</feature>
<dbReference type="AlphaFoldDB" id="A0A822EX25"/>
<organism evidence="1 2">
    <name type="scientific">Rotaria socialis</name>
    <dbReference type="NCBI Taxonomy" id="392032"/>
    <lineage>
        <taxon>Eukaryota</taxon>
        <taxon>Metazoa</taxon>
        <taxon>Spiralia</taxon>
        <taxon>Gnathifera</taxon>
        <taxon>Rotifera</taxon>
        <taxon>Eurotatoria</taxon>
        <taxon>Bdelloidea</taxon>
        <taxon>Philodinida</taxon>
        <taxon>Philodinidae</taxon>
        <taxon>Rotaria</taxon>
    </lineage>
</organism>
<name>A0A822EX25_9BILA</name>
<feature type="non-terminal residue" evidence="1">
    <location>
        <position position="1"/>
    </location>
</feature>
<accession>A0A822EX25</accession>